<dbReference type="Proteomes" id="UP000007148">
    <property type="component" value="Unassembled WGS sequence"/>
</dbReference>
<dbReference type="InterPro" id="IPR051678">
    <property type="entry name" value="AGP_Transferase"/>
</dbReference>
<dbReference type="HOGENOM" id="CLU_522864_0_0_1"/>
<reference evidence="2 3" key="1">
    <citation type="journal article" date="2011" name="PLoS Pathog.">
        <title>Endophytic Life Strategies Decoded by Genome and Transcriptome Analyses of the Mutualistic Root Symbiont Piriformospora indica.</title>
        <authorList>
            <person name="Zuccaro A."/>
            <person name="Lahrmann U."/>
            <person name="Guldener U."/>
            <person name="Langen G."/>
            <person name="Pfiffi S."/>
            <person name="Biedenkopf D."/>
            <person name="Wong P."/>
            <person name="Samans B."/>
            <person name="Grimm C."/>
            <person name="Basiewicz M."/>
            <person name="Murat C."/>
            <person name="Martin F."/>
            <person name="Kogel K.H."/>
        </authorList>
    </citation>
    <scope>NUCLEOTIDE SEQUENCE [LARGE SCALE GENOMIC DNA]</scope>
    <source>
        <strain evidence="2 3">DSM 11827</strain>
    </source>
</reference>
<feature type="transmembrane region" description="Helical" evidence="1">
    <location>
        <begin position="428"/>
        <end position="451"/>
    </location>
</feature>
<dbReference type="AlphaFoldDB" id="G4TXA0"/>
<dbReference type="PANTHER" id="PTHR21310:SF15">
    <property type="entry name" value="AMINOGLYCOSIDE PHOSPHOTRANSFERASE DOMAIN-CONTAINING PROTEIN"/>
    <property type="match status" value="1"/>
</dbReference>
<dbReference type="InParanoid" id="G4TXA0"/>
<keyword evidence="1" id="KW-1133">Transmembrane helix</keyword>
<gene>
    <name evidence="2" type="ORF">PIIN_09939</name>
</gene>
<keyword evidence="1" id="KW-0472">Membrane</keyword>
<evidence type="ECO:0000313" key="2">
    <source>
        <dbReference type="EMBL" id="CCA75943.1"/>
    </source>
</evidence>
<evidence type="ECO:0008006" key="4">
    <source>
        <dbReference type="Google" id="ProtNLM"/>
    </source>
</evidence>
<dbReference type="OrthoDB" id="3166520at2759"/>
<protein>
    <recommendedName>
        <fullName evidence="4">Aminoglycoside phosphotransferase domain-containing protein</fullName>
    </recommendedName>
</protein>
<keyword evidence="1" id="KW-0812">Transmembrane</keyword>
<dbReference type="PANTHER" id="PTHR21310">
    <property type="entry name" value="AMINOGLYCOSIDE PHOSPHOTRANSFERASE-RELATED-RELATED"/>
    <property type="match status" value="1"/>
</dbReference>
<dbReference type="EMBL" id="CAFZ01000560">
    <property type="protein sequence ID" value="CCA75943.1"/>
    <property type="molecule type" value="Genomic_DNA"/>
</dbReference>
<keyword evidence="3" id="KW-1185">Reference proteome</keyword>
<evidence type="ECO:0000256" key="1">
    <source>
        <dbReference type="SAM" id="Phobius"/>
    </source>
</evidence>
<sequence>MHHPIDLNVVARVVSSSLGTDGVDYRYQEDCGMSDTSTFVKLVNATDVHDTIIVSVATLVTIDKFDAGLLQHKFDQNIAFLQHPIGVKLPLCPTVLTSGKPSPEFGFSWVAYKHLDGWPLSSNWHQLQPAIRAAVVHNLATFTINLAAVRRSFRENSASSADYVGSVTQPRAVHLHPLAKERDYRVTTHDFLVNNTHARLLKQLTTMHCFKLQRGRAPPGSKVLAVDQVHAVSPVAQLVLEMSYPTVLAHLNLDPQNIWIDPFSGELTAILGWELAHFAPTWMASAPPPWLLNEKADFMLQAEKRSDPWKIWRPHFHHPSKNIGKEMKTLRQVWDASLRSSDAFKGTRARDDLARMAMRACFVEEDKLIKSLHWAKHVVSPASSTFFRIIFLRHNLALLVLAFVLVVLYTGFGGQMDLARMARGVPPTAALAALLLTVIGYCFTPQAVIIMSPKKAAKHVLVIESVLFKSQLPWLFGYTASEANKKKALEAVPCSPASSIVPNGVYIPNLMSRAPTVAGTQ</sequence>
<accession>G4TXA0</accession>
<evidence type="ECO:0000313" key="3">
    <source>
        <dbReference type="Proteomes" id="UP000007148"/>
    </source>
</evidence>
<organism evidence="2 3">
    <name type="scientific">Serendipita indica (strain DSM 11827)</name>
    <name type="common">Root endophyte fungus</name>
    <name type="synonym">Piriformospora indica</name>
    <dbReference type="NCBI Taxonomy" id="1109443"/>
    <lineage>
        <taxon>Eukaryota</taxon>
        <taxon>Fungi</taxon>
        <taxon>Dikarya</taxon>
        <taxon>Basidiomycota</taxon>
        <taxon>Agaricomycotina</taxon>
        <taxon>Agaricomycetes</taxon>
        <taxon>Sebacinales</taxon>
        <taxon>Serendipitaceae</taxon>
        <taxon>Serendipita</taxon>
    </lineage>
</organism>
<proteinExistence type="predicted"/>
<comment type="caution">
    <text evidence="2">The sequence shown here is derived from an EMBL/GenBank/DDBJ whole genome shotgun (WGS) entry which is preliminary data.</text>
</comment>
<name>G4TXA0_SERID</name>
<feature type="transmembrane region" description="Helical" evidence="1">
    <location>
        <begin position="396"/>
        <end position="416"/>
    </location>
</feature>